<dbReference type="Pfam" id="PF08533">
    <property type="entry name" value="Glyco_hydro_42C"/>
    <property type="match status" value="1"/>
</dbReference>
<organism evidence="13 14">
    <name type="scientific">Thermogemmatispora tikiterensis</name>
    <dbReference type="NCBI Taxonomy" id="1825093"/>
    <lineage>
        <taxon>Bacteria</taxon>
        <taxon>Bacillati</taxon>
        <taxon>Chloroflexota</taxon>
        <taxon>Ktedonobacteria</taxon>
        <taxon>Thermogemmatisporales</taxon>
        <taxon>Thermogemmatisporaceae</taxon>
        <taxon>Thermogemmatispora</taxon>
    </lineage>
</organism>
<evidence type="ECO:0000256" key="7">
    <source>
        <dbReference type="PIRSR" id="PIRSR001084-1"/>
    </source>
</evidence>
<feature type="binding site" evidence="8">
    <location>
        <position position="318"/>
    </location>
    <ligand>
        <name>substrate</name>
    </ligand>
</feature>
<name>A0A328VGP4_9CHLR</name>
<keyword evidence="9" id="KW-0862">Zinc</keyword>
<reference evidence="13 14" key="1">
    <citation type="submission" date="2016-08" db="EMBL/GenBank/DDBJ databases">
        <title>Analysis of Carbohydrate Active Enzymes in Thermogemmatispora T81 Reveals Carbohydrate Degradation Ability.</title>
        <authorList>
            <person name="Tomazini A."/>
            <person name="Lal S."/>
            <person name="Stott M."/>
            <person name="Henrissat B."/>
            <person name="Polikarpov I."/>
            <person name="Sparling R."/>
            <person name="Levin D.B."/>
        </authorList>
    </citation>
    <scope>NUCLEOTIDE SEQUENCE [LARGE SCALE GENOMIC DNA]</scope>
    <source>
        <strain evidence="13 14">T81</strain>
    </source>
</reference>
<dbReference type="InterPro" id="IPR013529">
    <property type="entry name" value="Glyco_hydro_42_N"/>
</dbReference>
<feature type="binding site" evidence="9">
    <location>
        <position position="121"/>
    </location>
    <ligand>
        <name>Zn(2+)</name>
        <dbReference type="ChEBI" id="CHEBI:29105"/>
    </ligand>
</feature>
<dbReference type="InterPro" id="IPR013780">
    <property type="entry name" value="Glyco_hydro_b"/>
</dbReference>
<dbReference type="GO" id="GO:0004565">
    <property type="term" value="F:beta-galactosidase activity"/>
    <property type="evidence" value="ECO:0007669"/>
    <property type="project" value="UniProtKB-EC"/>
</dbReference>
<feature type="domain" description="Glycoside hydrolase family 42 N-terminal" evidence="10">
    <location>
        <begin position="20"/>
        <end position="389"/>
    </location>
</feature>
<dbReference type="GO" id="GO:0046872">
    <property type="term" value="F:metal ion binding"/>
    <property type="evidence" value="ECO:0007669"/>
    <property type="project" value="UniProtKB-KW"/>
</dbReference>
<feature type="active site" description="Nucleophile" evidence="7">
    <location>
        <position position="310"/>
    </location>
</feature>
<dbReference type="GO" id="GO:0009341">
    <property type="term" value="C:beta-galactosidase complex"/>
    <property type="evidence" value="ECO:0007669"/>
    <property type="project" value="InterPro"/>
</dbReference>
<keyword evidence="14" id="KW-1185">Reference proteome</keyword>
<feature type="active site" description="Proton donor" evidence="7">
    <location>
        <position position="156"/>
    </location>
</feature>
<evidence type="ECO:0000259" key="10">
    <source>
        <dbReference type="Pfam" id="PF02449"/>
    </source>
</evidence>
<dbReference type="Pfam" id="PF02449">
    <property type="entry name" value="Glyco_hydro_42"/>
    <property type="match status" value="1"/>
</dbReference>
<dbReference type="InterPro" id="IPR003476">
    <property type="entry name" value="Glyco_hydro_42"/>
</dbReference>
<dbReference type="InterPro" id="IPR029062">
    <property type="entry name" value="Class_I_gatase-like"/>
</dbReference>
<gene>
    <name evidence="13" type="ORF">A4R35_04645</name>
</gene>
<feature type="binding site" evidence="8">
    <location>
        <position position="117"/>
    </location>
    <ligand>
        <name>substrate</name>
    </ligand>
</feature>
<feature type="binding site" evidence="9">
    <location>
        <position position="164"/>
    </location>
    <ligand>
        <name>Zn(2+)</name>
        <dbReference type="ChEBI" id="CHEBI:29105"/>
    </ligand>
</feature>
<keyword evidence="5 6" id="KW-0326">Glycosidase</keyword>
<dbReference type="PANTHER" id="PTHR36447">
    <property type="entry name" value="BETA-GALACTOSIDASE GANA"/>
    <property type="match status" value="1"/>
</dbReference>
<dbReference type="InterPro" id="IPR017853">
    <property type="entry name" value="GH"/>
</dbReference>
<keyword evidence="4 6" id="KW-0378">Hydrolase</keyword>
<dbReference type="Gene3D" id="3.20.20.80">
    <property type="entry name" value="Glycosidases"/>
    <property type="match status" value="1"/>
</dbReference>
<feature type="binding site" evidence="8">
    <location>
        <position position="155"/>
    </location>
    <ligand>
        <name>substrate</name>
    </ligand>
</feature>
<evidence type="ECO:0000259" key="11">
    <source>
        <dbReference type="Pfam" id="PF08532"/>
    </source>
</evidence>
<comment type="catalytic activity">
    <reaction evidence="1 6">
        <text>Hydrolysis of terminal non-reducing beta-D-galactose residues in beta-D-galactosides.</text>
        <dbReference type="EC" id="3.2.1.23"/>
    </reaction>
</comment>
<evidence type="ECO:0000256" key="1">
    <source>
        <dbReference type="ARBA" id="ARBA00001412"/>
    </source>
</evidence>
<dbReference type="InterPro" id="IPR013739">
    <property type="entry name" value="Beta_galactosidase_C"/>
</dbReference>
<dbReference type="InterPro" id="IPR013738">
    <property type="entry name" value="Beta_galactosidase_Trimer"/>
</dbReference>
<evidence type="ECO:0000256" key="3">
    <source>
        <dbReference type="ARBA" id="ARBA00012756"/>
    </source>
</evidence>
<dbReference type="SUPFAM" id="SSF51445">
    <property type="entry name" value="(Trans)glycosidases"/>
    <property type="match status" value="1"/>
</dbReference>
<keyword evidence="9" id="KW-0479">Metal-binding</keyword>
<evidence type="ECO:0000256" key="5">
    <source>
        <dbReference type="ARBA" id="ARBA00023295"/>
    </source>
</evidence>
<evidence type="ECO:0000313" key="14">
    <source>
        <dbReference type="Proteomes" id="UP000248706"/>
    </source>
</evidence>
<dbReference type="PANTHER" id="PTHR36447:SF1">
    <property type="entry name" value="BETA-GALACTOSIDASE GANA"/>
    <property type="match status" value="1"/>
</dbReference>
<dbReference type="Pfam" id="PF08532">
    <property type="entry name" value="Glyco_hydro_42M"/>
    <property type="match status" value="1"/>
</dbReference>
<evidence type="ECO:0000256" key="4">
    <source>
        <dbReference type="ARBA" id="ARBA00022801"/>
    </source>
</evidence>
<dbReference type="CDD" id="cd03143">
    <property type="entry name" value="A4_beta-galactosidase_middle_domain"/>
    <property type="match status" value="1"/>
</dbReference>
<comment type="similarity">
    <text evidence="2 6">Belongs to the glycosyl hydrolase 42 family.</text>
</comment>
<evidence type="ECO:0000256" key="9">
    <source>
        <dbReference type="PIRSR" id="PIRSR001084-3"/>
    </source>
</evidence>
<comment type="caution">
    <text evidence="13">The sequence shown here is derived from an EMBL/GenBank/DDBJ whole genome shotgun (WGS) entry which is preliminary data.</text>
</comment>
<protein>
    <recommendedName>
        <fullName evidence="3 6">Beta-galactosidase</fullName>
        <shortName evidence="6">Beta-gal</shortName>
        <ecNumber evidence="3 6">3.2.1.23</ecNumber>
    </recommendedName>
</protein>
<dbReference type="Proteomes" id="UP000248706">
    <property type="component" value="Unassembled WGS sequence"/>
</dbReference>
<dbReference type="PIRSF" id="PIRSF001084">
    <property type="entry name" value="B-galactosidase"/>
    <property type="match status" value="1"/>
</dbReference>
<feature type="binding site" evidence="9">
    <location>
        <position position="169"/>
    </location>
    <ligand>
        <name>Zn(2+)</name>
        <dbReference type="ChEBI" id="CHEBI:29105"/>
    </ligand>
</feature>
<evidence type="ECO:0000259" key="12">
    <source>
        <dbReference type="Pfam" id="PF08533"/>
    </source>
</evidence>
<evidence type="ECO:0000256" key="2">
    <source>
        <dbReference type="ARBA" id="ARBA00005940"/>
    </source>
</evidence>
<evidence type="ECO:0000256" key="6">
    <source>
        <dbReference type="PIRNR" id="PIRNR001084"/>
    </source>
</evidence>
<dbReference type="RefSeq" id="WP_223258199.1">
    <property type="nucleotide sequence ID" value="NZ_MCIF01000002.1"/>
</dbReference>
<proteinExistence type="inferred from homology"/>
<dbReference type="GO" id="GO:0006012">
    <property type="term" value="P:galactose metabolic process"/>
    <property type="evidence" value="ECO:0007669"/>
    <property type="project" value="InterPro"/>
</dbReference>
<feature type="domain" description="Beta-galactosidase trimerisation" evidence="11">
    <location>
        <begin position="400"/>
        <end position="608"/>
    </location>
</feature>
<feature type="domain" description="Beta-galactosidase C-terminal" evidence="12">
    <location>
        <begin position="617"/>
        <end position="675"/>
    </location>
</feature>
<dbReference type="Gene3D" id="3.40.50.880">
    <property type="match status" value="1"/>
</dbReference>
<dbReference type="EMBL" id="MCIF01000002">
    <property type="protein sequence ID" value="RAQ94813.1"/>
    <property type="molecule type" value="Genomic_DNA"/>
</dbReference>
<evidence type="ECO:0000313" key="13">
    <source>
        <dbReference type="EMBL" id="RAQ94813.1"/>
    </source>
</evidence>
<evidence type="ECO:0000256" key="8">
    <source>
        <dbReference type="PIRSR" id="PIRSR001084-2"/>
    </source>
</evidence>
<dbReference type="EC" id="3.2.1.23" evidence="3 6"/>
<sequence length="678" mass="76424">MSRQTSRSSALFETLLYGADYNPEQWPASLWPEDMRLMKLAGLNMVSINIFSWALLEPALDQYDFSQLDRVMDLLAEHGIAADLGTATAAPPPWMSRQYPDILPVTREGLRFSHGSRQHFCPNSKNYRREAAELVRQLALRYRKHPALRLWHVNNEYGCHVPACYCDNCAVAFRSWLQQRYGSLEALNEAWGAPFWGQCYSHWEEILPPRLTPAQPSPAHCLDYQRFMSSSLLECFLNEARILREITPQVPVTTNLMAGFKPLDYFAWAPHLDVIAFDNYPAPTTPPSEVAFTHDLMRSLKNGQPHLVMEQAPGPVNWRPQNPQRRPGELRLQSLQAVARGADGVLYFQWRQSRAGAEKFHSAIVSHDGSERARIFREVEEIGAELKQLAPFVAGSRIAAQAALLMDWENWWAVEYQPGPSDRLRYWDLLLAYHQPLYASNIPVAVVSPESNWQGYRLLVAPLLYLLRPGLAQKLETFVAEGGILLTTFFSGIVDVNDRVVTGGYPAELRRLLGLRVAEFDPWTETMSNTLVIEEGPLQGHYACSLWGEVLELEGAQALGHFASDYYAGGPALTVHHLGQGRAYYLATQPEEAFRQRLLSQLCQEAGLTPLLEAPSGVEVSRRLTSDGRSLYFLLNHNQQEVTLSLPSGHFRQLPQGETRSGQVHLGPRSVLVLEAES</sequence>
<accession>A0A328VGP4</accession>
<dbReference type="Gene3D" id="2.60.40.1180">
    <property type="entry name" value="Golgi alpha-mannosidase II"/>
    <property type="match status" value="1"/>
</dbReference>
<dbReference type="SUPFAM" id="SSF52317">
    <property type="entry name" value="Class I glutamine amidotransferase-like"/>
    <property type="match status" value="1"/>
</dbReference>
<dbReference type="AlphaFoldDB" id="A0A328VGP4"/>
<feature type="binding site" evidence="9">
    <location>
        <position position="166"/>
    </location>
    <ligand>
        <name>Zn(2+)</name>
        <dbReference type="ChEBI" id="CHEBI:29105"/>
    </ligand>
</feature>